<keyword evidence="1" id="KW-0732">Signal</keyword>
<comment type="caution">
    <text evidence="2">The sequence shown here is derived from an EMBL/GenBank/DDBJ whole genome shotgun (WGS) entry which is preliminary data.</text>
</comment>
<evidence type="ECO:0000313" key="3">
    <source>
        <dbReference type="Proteomes" id="UP001629156"/>
    </source>
</evidence>
<dbReference type="NCBIfam" id="TIGR03780">
    <property type="entry name" value="Bac_Flav_CT_N"/>
    <property type="match status" value="1"/>
</dbReference>
<accession>A0ABW8Z0M9</accession>
<feature type="chain" id="PRO_5045381264" evidence="1">
    <location>
        <begin position="24"/>
        <end position="296"/>
    </location>
</feature>
<dbReference type="Pfam" id="PF13595">
    <property type="entry name" value="DUF4138"/>
    <property type="match status" value="1"/>
</dbReference>
<dbReference type="Proteomes" id="UP001629156">
    <property type="component" value="Unassembled WGS sequence"/>
</dbReference>
<keyword evidence="3" id="KW-1185">Reference proteome</keyword>
<dbReference type="RefSeq" id="WP_408086297.1">
    <property type="nucleotide sequence ID" value="NZ_JBELPZ010000030.1"/>
</dbReference>
<evidence type="ECO:0000256" key="1">
    <source>
        <dbReference type="SAM" id="SignalP"/>
    </source>
</evidence>
<name>A0ABW8Z0M9_9FLAO</name>
<reference evidence="2 3" key="1">
    <citation type="submission" date="2024-06" db="EMBL/GenBank/DDBJ databases">
        <authorList>
            <person name="Kaempfer P."/>
            <person name="Viver T."/>
        </authorList>
    </citation>
    <scope>NUCLEOTIDE SEQUENCE [LARGE SCALE GENOMIC DNA]</scope>
    <source>
        <strain evidence="2 3">ST-119</strain>
    </source>
</reference>
<proteinExistence type="predicted"/>
<feature type="signal peptide" evidence="1">
    <location>
        <begin position="1"/>
        <end position="23"/>
    </location>
</feature>
<dbReference type="EMBL" id="JBELPZ010000030">
    <property type="protein sequence ID" value="MFL9846023.1"/>
    <property type="molecule type" value="Genomic_DNA"/>
</dbReference>
<protein>
    <submittedName>
        <fullName evidence="2">Conjugative transposon protein TraN</fullName>
    </submittedName>
</protein>
<gene>
    <name evidence="2" type="primary">traN</name>
    <name evidence="2" type="ORF">ABS766_16490</name>
</gene>
<evidence type="ECO:0000313" key="2">
    <source>
        <dbReference type="EMBL" id="MFL9846023.1"/>
    </source>
</evidence>
<dbReference type="InterPro" id="IPR022298">
    <property type="entry name" value="Conjug_transposon_TraN"/>
</dbReference>
<sequence length="296" mass="33369">MKKLCIQHVLMLLLIVSPIAAIAQARQAERLALGTIPAYSVEVTYDKTSHIIFPSGIRYVDLGSDYIVADKAADAQNVLRVKAAVQEFAEETNFSVITEDGQFYGFNACYSSLPAEMSYNLATAGRAVSREQSADVQFEELGGPASLTGLLMETLYRNNKKEIRNIKSDSYGMTFRLKGIFVHQGRYYFHIELENDTYVPFVPDFITFTIADRKIAKRTVMQQKTLDLLRTYRPLLPVHGHTSERNIYLLDVFTLSEGQVLLIEAYEKNGGRSQVLKVKNSDLVRAKPLEKLTLKL</sequence>
<organism evidence="2 3">
    <name type="scientific">Flavobacterium rhizosphaerae</name>
    <dbReference type="NCBI Taxonomy" id="3163298"/>
    <lineage>
        <taxon>Bacteria</taxon>
        <taxon>Pseudomonadati</taxon>
        <taxon>Bacteroidota</taxon>
        <taxon>Flavobacteriia</taxon>
        <taxon>Flavobacteriales</taxon>
        <taxon>Flavobacteriaceae</taxon>
        <taxon>Flavobacterium</taxon>
    </lineage>
</organism>